<dbReference type="OrthoDB" id="97596at2759"/>
<evidence type="ECO:0000313" key="1">
    <source>
        <dbReference type="EMBL" id="GMF34809.1"/>
    </source>
</evidence>
<protein>
    <submittedName>
        <fullName evidence="1">Unnamed protein product</fullName>
    </submittedName>
</protein>
<evidence type="ECO:0000313" key="2">
    <source>
        <dbReference type="Proteomes" id="UP001165121"/>
    </source>
</evidence>
<dbReference type="EMBL" id="BSXT01000834">
    <property type="protein sequence ID" value="GMF34809.1"/>
    <property type="molecule type" value="Genomic_DNA"/>
</dbReference>
<name>A0A9W6XAT6_9STRA</name>
<reference evidence="1" key="1">
    <citation type="submission" date="2023-04" db="EMBL/GenBank/DDBJ databases">
        <title>Phytophthora fragariaefolia NBRC 109709.</title>
        <authorList>
            <person name="Ichikawa N."/>
            <person name="Sato H."/>
            <person name="Tonouchi N."/>
        </authorList>
    </citation>
    <scope>NUCLEOTIDE SEQUENCE</scope>
    <source>
        <strain evidence="1">NBRC 109709</strain>
    </source>
</reference>
<dbReference type="Proteomes" id="UP001165121">
    <property type="component" value="Unassembled WGS sequence"/>
</dbReference>
<proteinExistence type="predicted"/>
<accession>A0A9W6XAT6</accession>
<comment type="caution">
    <text evidence="1">The sequence shown here is derived from an EMBL/GenBank/DDBJ whole genome shotgun (WGS) entry which is preliminary data.</text>
</comment>
<dbReference type="AlphaFoldDB" id="A0A9W6XAT6"/>
<sequence length="204" mass="23006">MNEMVKFTISDIAPGARKVSRKLDSTLQTDCTMHCLNLCIGYGVGLKEIKKLKFYDRPIGNQKLKRRVIVTGGGEFPEGSRVIRELRNLNKYFASATAVQRGHMLTKIQQFNGLPELVGLIGIDVRVASVMKLLQRSIINYPAFQWYFQSVRDDEKDKYVFTCISVEGWNLIVEMEAVVRHVAELALAESLVASTLSSTMYVLP</sequence>
<keyword evidence="2" id="KW-1185">Reference proteome</keyword>
<organism evidence="1 2">
    <name type="scientific">Phytophthora fragariaefolia</name>
    <dbReference type="NCBI Taxonomy" id="1490495"/>
    <lineage>
        <taxon>Eukaryota</taxon>
        <taxon>Sar</taxon>
        <taxon>Stramenopiles</taxon>
        <taxon>Oomycota</taxon>
        <taxon>Peronosporomycetes</taxon>
        <taxon>Peronosporales</taxon>
        <taxon>Peronosporaceae</taxon>
        <taxon>Phytophthora</taxon>
    </lineage>
</organism>
<gene>
    <name evidence="1" type="ORF">Pfra01_000904200</name>
</gene>